<organism evidence="1 2">
    <name type="scientific">Cherax quadricarinatus</name>
    <name type="common">Australian red claw crayfish</name>
    <dbReference type="NCBI Taxonomy" id="27406"/>
    <lineage>
        <taxon>Eukaryota</taxon>
        <taxon>Metazoa</taxon>
        <taxon>Ecdysozoa</taxon>
        <taxon>Arthropoda</taxon>
        <taxon>Crustacea</taxon>
        <taxon>Multicrustacea</taxon>
        <taxon>Malacostraca</taxon>
        <taxon>Eumalacostraca</taxon>
        <taxon>Eucarida</taxon>
        <taxon>Decapoda</taxon>
        <taxon>Pleocyemata</taxon>
        <taxon>Astacidea</taxon>
        <taxon>Parastacoidea</taxon>
        <taxon>Parastacidae</taxon>
        <taxon>Cherax</taxon>
    </lineage>
</organism>
<evidence type="ECO:0000313" key="2">
    <source>
        <dbReference type="Proteomes" id="UP001445076"/>
    </source>
</evidence>
<protein>
    <submittedName>
        <fullName evidence="1">Uncharacterized protein</fullName>
    </submittedName>
</protein>
<feature type="non-terminal residue" evidence="1">
    <location>
        <position position="116"/>
    </location>
</feature>
<evidence type="ECO:0000313" key="1">
    <source>
        <dbReference type="EMBL" id="KAK8748584.1"/>
    </source>
</evidence>
<gene>
    <name evidence="1" type="ORF">OTU49_015871</name>
</gene>
<name>A0AAW0Y716_CHEQU</name>
<keyword evidence="2" id="KW-1185">Reference proteome</keyword>
<proteinExistence type="predicted"/>
<feature type="non-terminal residue" evidence="1">
    <location>
        <position position="1"/>
    </location>
</feature>
<comment type="caution">
    <text evidence="1">The sequence shown here is derived from an EMBL/GenBank/DDBJ whole genome shotgun (WGS) entry which is preliminary data.</text>
</comment>
<dbReference type="EMBL" id="JARKIK010000011">
    <property type="protein sequence ID" value="KAK8748584.1"/>
    <property type="molecule type" value="Genomic_DNA"/>
</dbReference>
<accession>A0AAW0Y716</accession>
<dbReference type="Proteomes" id="UP001445076">
    <property type="component" value="Unassembled WGS sequence"/>
</dbReference>
<sequence length="116" mass="12741">TIQVLIVTTTTIQVLIVTSTTIQVLILTTTTIQQKLQKSVEEDIAGNYFKPKKRANELLVKFQEDTNMMGKSSSTKKNSTSNTVLNMSLGQSMWGNTLNLSSSFNNSQGSSLYNSS</sequence>
<dbReference type="AlphaFoldDB" id="A0AAW0Y716"/>
<reference evidence="1 2" key="1">
    <citation type="journal article" date="2024" name="BMC Genomics">
        <title>Genome assembly of redclaw crayfish (Cherax quadricarinatus) provides insights into its immune adaptation and hypoxia tolerance.</title>
        <authorList>
            <person name="Liu Z."/>
            <person name="Zheng J."/>
            <person name="Li H."/>
            <person name="Fang K."/>
            <person name="Wang S."/>
            <person name="He J."/>
            <person name="Zhou D."/>
            <person name="Weng S."/>
            <person name="Chi M."/>
            <person name="Gu Z."/>
            <person name="He J."/>
            <person name="Li F."/>
            <person name="Wang M."/>
        </authorList>
    </citation>
    <scope>NUCLEOTIDE SEQUENCE [LARGE SCALE GENOMIC DNA]</scope>
    <source>
        <strain evidence="1">ZL_2023a</strain>
    </source>
</reference>